<feature type="non-terminal residue" evidence="2">
    <location>
        <position position="1"/>
    </location>
</feature>
<evidence type="ECO:0000256" key="1">
    <source>
        <dbReference type="SAM" id="MobiDB-lite"/>
    </source>
</evidence>
<dbReference type="Proteomes" id="UP000681720">
    <property type="component" value="Unassembled WGS sequence"/>
</dbReference>
<accession>A0A8S3K448</accession>
<organism evidence="2 3">
    <name type="scientific">Rotaria magnacalcarata</name>
    <dbReference type="NCBI Taxonomy" id="392030"/>
    <lineage>
        <taxon>Eukaryota</taxon>
        <taxon>Metazoa</taxon>
        <taxon>Spiralia</taxon>
        <taxon>Gnathifera</taxon>
        <taxon>Rotifera</taxon>
        <taxon>Eurotatoria</taxon>
        <taxon>Bdelloidea</taxon>
        <taxon>Philodinida</taxon>
        <taxon>Philodinidae</taxon>
        <taxon>Rotaria</taxon>
    </lineage>
</organism>
<feature type="compositionally biased region" description="Polar residues" evidence="1">
    <location>
        <begin position="80"/>
        <end position="91"/>
    </location>
</feature>
<feature type="region of interest" description="Disordered" evidence="1">
    <location>
        <begin position="67"/>
        <end position="91"/>
    </location>
</feature>
<protein>
    <submittedName>
        <fullName evidence="2">Uncharacterized protein</fullName>
    </submittedName>
</protein>
<dbReference type="EMBL" id="CAJOBJ010379201">
    <property type="protein sequence ID" value="CAF5226781.1"/>
    <property type="molecule type" value="Genomic_DNA"/>
</dbReference>
<name>A0A8S3K448_9BILA</name>
<feature type="non-terminal residue" evidence="2">
    <location>
        <position position="91"/>
    </location>
</feature>
<comment type="caution">
    <text evidence="2">The sequence shown here is derived from an EMBL/GenBank/DDBJ whole genome shotgun (WGS) entry which is preliminary data.</text>
</comment>
<evidence type="ECO:0000313" key="3">
    <source>
        <dbReference type="Proteomes" id="UP000681720"/>
    </source>
</evidence>
<gene>
    <name evidence="2" type="ORF">GIL414_LOCUS87294</name>
</gene>
<sequence>DLSNVQNDRRTIVSSQSTQNTELIRMDLKTMSKEIRSTIEQIQRWIKSTNSDRDPSPFIGVLEALREAQSSSPSAPIKQSWPSMGHSTSTK</sequence>
<reference evidence="2" key="1">
    <citation type="submission" date="2021-02" db="EMBL/GenBank/DDBJ databases">
        <authorList>
            <person name="Nowell W R."/>
        </authorList>
    </citation>
    <scope>NUCLEOTIDE SEQUENCE</scope>
</reference>
<evidence type="ECO:0000313" key="2">
    <source>
        <dbReference type="EMBL" id="CAF5226781.1"/>
    </source>
</evidence>
<dbReference type="AlphaFoldDB" id="A0A8S3K448"/>
<proteinExistence type="predicted"/>